<dbReference type="InterPro" id="IPR045584">
    <property type="entry name" value="Pilin-like"/>
</dbReference>
<reference evidence="2 3" key="1">
    <citation type="journal article" date="2016" name="Nat. Commun.">
        <title>Thousands of microbial genomes shed light on interconnected biogeochemical processes in an aquifer system.</title>
        <authorList>
            <person name="Anantharaman K."/>
            <person name="Brown C.T."/>
            <person name="Hug L.A."/>
            <person name="Sharon I."/>
            <person name="Castelle C.J."/>
            <person name="Probst A.J."/>
            <person name="Thomas B.C."/>
            <person name="Singh A."/>
            <person name="Wilkins M.J."/>
            <person name="Karaoz U."/>
            <person name="Brodie E.L."/>
            <person name="Williams K.H."/>
            <person name="Hubbard S.S."/>
            <person name="Banfield J.F."/>
        </authorList>
    </citation>
    <scope>NUCLEOTIDE SEQUENCE [LARGE SCALE GENOMIC DNA]</scope>
</reference>
<dbReference type="Gene3D" id="3.30.700.10">
    <property type="entry name" value="Glycoprotein, Type 4 Pilin"/>
    <property type="match status" value="1"/>
</dbReference>
<dbReference type="AlphaFoldDB" id="A0A1F5BVC1"/>
<dbReference type="STRING" id="1797298.A2988_03545"/>
<dbReference type="EMBL" id="MEYS01000001">
    <property type="protein sequence ID" value="OGD34557.1"/>
    <property type="molecule type" value="Genomic_DNA"/>
</dbReference>
<evidence type="ECO:0000313" key="2">
    <source>
        <dbReference type="EMBL" id="OGD34557.1"/>
    </source>
</evidence>
<dbReference type="Proteomes" id="UP000176650">
    <property type="component" value="Unassembled WGS sequence"/>
</dbReference>
<evidence type="ECO:0000313" key="3">
    <source>
        <dbReference type="Proteomes" id="UP000176650"/>
    </source>
</evidence>
<proteinExistence type="predicted"/>
<sequence length="187" mass="20561">MKHKIRALRRLFYASCFTFHEKGFTLIEILISIAIIGTLSSVVMVNIGFGNRQQNLLRAAQLLALDIRRAQNLSLAPTDSPTCVYGLNINSATGYFVYFDRDQTCANGHRYVAGSPSIAIIDNPGITLKNSITIDAPFNQDIAFEAPEPITYINGAKDSAGFTITLRSPDNTTKTVTVNRFGQVEIN</sequence>
<dbReference type="PROSITE" id="PS00409">
    <property type="entry name" value="PROKAR_NTER_METHYL"/>
    <property type="match status" value="1"/>
</dbReference>
<dbReference type="SUPFAM" id="SSF54523">
    <property type="entry name" value="Pili subunits"/>
    <property type="match status" value="1"/>
</dbReference>
<keyword evidence="1" id="KW-0812">Transmembrane</keyword>
<accession>A0A1F5BVC1</accession>
<feature type="transmembrane region" description="Helical" evidence="1">
    <location>
        <begin position="29"/>
        <end position="49"/>
    </location>
</feature>
<dbReference type="InterPro" id="IPR012902">
    <property type="entry name" value="N_methyl_site"/>
</dbReference>
<name>A0A1F5BVC1_9BACT</name>
<organism evidence="2 3">
    <name type="scientific">Candidatus Azambacteria bacterium RIFCSPLOWO2_01_FULL_46_25</name>
    <dbReference type="NCBI Taxonomy" id="1797298"/>
    <lineage>
        <taxon>Bacteria</taxon>
        <taxon>Candidatus Azamiibacteriota</taxon>
    </lineage>
</organism>
<protein>
    <recommendedName>
        <fullName evidence="4">General secretion pathway GspH domain-containing protein</fullName>
    </recommendedName>
</protein>
<evidence type="ECO:0000256" key="1">
    <source>
        <dbReference type="SAM" id="Phobius"/>
    </source>
</evidence>
<comment type="caution">
    <text evidence="2">The sequence shown here is derived from an EMBL/GenBank/DDBJ whole genome shotgun (WGS) entry which is preliminary data.</text>
</comment>
<keyword evidence="1" id="KW-0472">Membrane</keyword>
<dbReference type="NCBIfam" id="TIGR02532">
    <property type="entry name" value="IV_pilin_GFxxxE"/>
    <property type="match status" value="1"/>
</dbReference>
<gene>
    <name evidence="2" type="ORF">A2988_03545</name>
</gene>
<keyword evidence="1" id="KW-1133">Transmembrane helix</keyword>
<evidence type="ECO:0008006" key="4">
    <source>
        <dbReference type="Google" id="ProtNLM"/>
    </source>
</evidence>
<dbReference type="Pfam" id="PF07963">
    <property type="entry name" value="N_methyl"/>
    <property type="match status" value="1"/>
</dbReference>